<dbReference type="Proteomes" id="UP000230750">
    <property type="component" value="Unassembled WGS sequence"/>
</dbReference>
<feature type="compositionally biased region" description="Acidic residues" evidence="1">
    <location>
        <begin position="1"/>
        <end position="10"/>
    </location>
</feature>
<dbReference type="AlphaFoldDB" id="A0A2G8L8Z4"/>
<gene>
    <name evidence="2" type="ORF">BSL78_06476</name>
</gene>
<accession>A0A2G8L8Z4</accession>
<feature type="region of interest" description="Disordered" evidence="1">
    <location>
        <begin position="1"/>
        <end position="20"/>
    </location>
</feature>
<evidence type="ECO:0000256" key="1">
    <source>
        <dbReference type="SAM" id="MobiDB-lite"/>
    </source>
</evidence>
<reference evidence="2 3" key="1">
    <citation type="journal article" date="2017" name="PLoS Biol.">
        <title>The sea cucumber genome provides insights into morphological evolution and visceral regeneration.</title>
        <authorList>
            <person name="Zhang X."/>
            <person name="Sun L."/>
            <person name="Yuan J."/>
            <person name="Sun Y."/>
            <person name="Gao Y."/>
            <person name="Zhang L."/>
            <person name="Li S."/>
            <person name="Dai H."/>
            <person name="Hamel J.F."/>
            <person name="Liu C."/>
            <person name="Yu Y."/>
            <person name="Liu S."/>
            <person name="Lin W."/>
            <person name="Guo K."/>
            <person name="Jin S."/>
            <person name="Xu P."/>
            <person name="Storey K.B."/>
            <person name="Huan P."/>
            <person name="Zhang T."/>
            <person name="Zhou Y."/>
            <person name="Zhang J."/>
            <person name="Lin C."/>
            <person name="Li X."/>
            <person name="Xing L."/>
            <person name="Huo D."/>
            <person name="Sun M."/>
            <person name="Wang L."/>
            <person name="Mercier A."/>
            <person name="Li F."/>
            <person name="Yang H."/>
            <person name="Xiang J."/>
        </authorList>
    </citation>
    <scope>NUCLEOTIDE SEQUENCE [LARGE SCALE GENOMIC DNA]</scope>
    <source>
        <strain evidence="2">Shaxun</strain>
        <tissue evidence="2">Muscle</tissue>
    </source>
</reference>
<name>A0A2G8L8Z4_STIJA</name>
<keyword evidence="3" id="KW-1185">Reference proteome</keyword>
<dbReference type="EMBL" id="MRZV01000169">
    <property type="protein sequence ID" value="PIK56620.1"/>
    <property type="molecule type" value="Genomic_DNA"/>
</dbReference>
<proteinExistence type="predicted"/>
<organism evidence="2 3">
    <name type="scientific">Stichopus japonicus</name>
    <name type="common">Sea cucumber</name>
    <dbReference type="NCBI Taxonomy" id="307972"/>
    <lineage>
        <taxon>Eukaryota</taxon>
        <taxon>Metazoa</taxon>
        <taxon>Echinodermata</taxon>
        <taxon>Eleutherozoa</taxon>
        <taxon>Echinozoa</taxon>
        <taxon>Holothuroidea</taxon>
        <taxon>Aspidochirotacea</taxon>
        <taxon>Aspidochirotida</taxon>
        <taxon>Stichopodidae</taxon>
        <taxon>Apostichopus</taxon>
    </lineage>
</organism>
<evidence type="ECO:0000313" key="2">
    <source>
        <dbReference type="EMBL" id="PIK56620.1"/>
    </source>
</evidence>
<protein>
    <submittedName>
        <fullName evidence="2">Uncharacterized protein</fullName>
    </submittedName>
</protein>
<evidence type="ECO:0000313" key="3">
    <source>
        <dbReference type="Proteomes" id="UP000230750"/>
    </source>
</evidence>
<comment type="caution">
    <text evidence="2">The sequence shown here is derived from an EMBL/GenBank/DDBJ whole genome shotgun (WGS) entry which is preliminary data.</text>
</comment>
<sequence length="88" mass="10419">MVVESEEEDTTPIPSDEMAAMKKGKRINWSTEEIETLRRSFSKEYHSNVLPGFAKIRKIIEKHPILKQRNPAAVKSRFQYMLKQKWQK</sequence>